<evidence type="ECO:0000313" key="4">
    <source>
        <dbReference type="Proteomes" id="UP000477722"/>
    </source>
</evidence>
<dbReference type="InterPro" id="IPR036928">
    <property type="entry name" value="AS_sf"/>
</dbReference>
<keyword evidence="4" id="KW-1185">Reference proteome</keyword>
<dbReference type="EMBL" id="JAAKZZ010000182">
    <property type="protein sequence ID" value="NGO70284.1"/>
    <property type="molecule type" value="Genomic_DNA"/>
</dbReference>
<dbReference type="PIRSF" id="PIRSF001221">
    <property type="entry name" value="Amidase_fungi"/>
    <property type="match status" value="1"/>
</dbReference>
<name>A0A6G4X0L2_9ACTN</name>
<dbReference type="GO" id="GO:0004040">
    <property type="term" value="F:amidase activity"/>
    <property type="evidence" value="ECO:0007669"/>
    <property type="project" value="UniProtKB-EC"/>
</dbReference>
<reference evidence="3 4" key="1">
    <citation type="submission" date="2020-02" db="EMBL/GenBank/DDBJ databases">
        <title>Whole-genome analyses of novel actinobacteria.</title>
        <authorList>
            <person name="Sahin N."/>
            <person name="Tatar D."/>
        </authorList>
    </citation>
    <scope>NUCLEOTIDE SEQUENCE [LARGE SCALE GENOMIC DNA]</scope>
    <source>
        <strain evidence="3 4">SB3404</strain>
    </source>
</reference>
<protein>
    <submittedName>
        <fullName evidence="3">Amidase</fullName>
        <ecNumber evidence="3">3.5.1.4</ecNumber>
    </submittedName>
</protein>
<dbReference type="InterPro" id="IPR052739">
    <property type="entry name" value="FAAH2"/>
</dbReference>
<dbReference type="RefSeq" id="WP_165299952.1">
    <property type="nucleotide sequence ID" value="NZ_JAAKZZ010000182.1"/>
</dbReference>
<dbReference type="NCBIfam" id="NF004816">
    <property type="entry name" value="PRK06170.1"/>
    <property type="match status" value="1"/>
</dbReference>
<sequence>MTLDEDAAAFAAATDLTAALRRREVSSRELLDLCLARIDRLNPALNAVVTLDTDRAREQAAAADEALAAGAPFGPLHGLPVTVKDTLETAGLRTTSGAPELAAHVPERDAEAVARLRSAGAVVFGKTNTATYAADAQTSNPVFGTTNNPWNTARTPGGSSGGPAAALAAGLTGLELASELSGSARYPAHCCGVFTLRPSYGLVPTRGNIPRAPGSLTSNDMVTLAPLARDARDLDLALDVLAGPTADRAVGWRLELPPPRAHTLDGFRIGVWLDDPGCPVDAQVAGVLQAAVEALRKAGARLSDVRPVDREAHDRLYDRLLHGAISLGLPQALYDRNRALADGLAEDDDSPRAGTLRAMTQSHRDWLAADEAREQQRARWAEFFRGHDVLLCPVAPVVAIPHDRNPDLSARRITVDGQPRPYGDLIRWTSPATAASLPAASVPVGTSADGLPVGLQVVGPHLEDRTVTRFAALLAELTGGFRRPPSASAAVAENGRTERTAHV</sequence>
<gene>
    <name evidence="3" type="ORF">G5C65_18410</name>
</gene>
<evidence type="ECO:0000259" key="2">
    <source>
        <dbReference type="Pfam" id="PF01425"/>
    </source>
</evidence>
<dbReference type="PANTHER" id="PTHR43372">
    <property type="entry name" value="FATTY-ACID AMIDE HYDROLASE"/>
    <property type="match status" value="1"/>
</dbReference>
<feature type="domain" description="Amidase" evidence="2">
    <location>
        <begin position="29"/>
        <end position="467"/>
    </location>
</feature>
<accession>A0A6G4X0L2</accession>
<dbReference type="AlphaFoldDB" id="A0A6G4X0L2"/>
<dbReference type="Pfam" id="PF01425">
    <property type="entry name" value="Amidase"/>
    <property type="match status" value="1"/>
</dbReference>
<dbReference type="InterPro" id="IPR023631">
    <property type="entry name" value="Amidase_dom"/>
</dbReference>
<dbReference type="GO" id="GO:0012505">
    <property type="term" value="C:endomembrane system"/>
    <property type="evidence" value="ECO:0007669"/>
    <property type="project" value="TreeGrafter"/>
</dbReference>
<dbReference type="Proteomes" id="UP000477722">
    <property type="component" value="Unassembled WGS sequence"/>
</dbReference>
<evidence type="ECO:0000256" key="1">
    <source>
        <dbReference type="SAM" id="MobiDB-lite"/>
    </source>
</evidence>
<feature type="region of interest" description="Disordered" evidence="1">
    <location>
        <begin position="484"/>
        <end position="503"/>
    </location>
</feature>
<dbReference type="EC" id="3.5.1.4" evidence="3"/>
<organism evidence="3 4">
    <name type="scientific">Streptomyces boncukensis</name>
    <dbReference type="NCBI Taxonomy" id="2711219"/>
    <lineage>
        <taxon>Bacteria</taxon>
        <taxon>Bacillati</taxon>
        <taxon>Actinomycetota</taxon>
        <taxon>Actinomycetes</taxon>
        <taxon>Kitasatosporales</taxon>
        <taxon>Streptomycetaceae</taxon>
        <taxon>Streptomyces</taxon>
    </lineage>
</organism>
<proteinExistence type="predicted"/>
<dbReference type="Gene3D" id="3.90.1300.10">
    <property type="entry name" value="Amidase signature (AS) domain"/>
    <property type="match status" value="1"/>
</dbReference>
<evidence type="ECO:0000313" key="3">
    <source>
        <dbReference type="EMBL" id="NGO70284.1"/>
    </source>
</evidence>
<comment type="caution">
    <text evidence="3">The sequence shown here is derived from an EMBL/GenBank/DDBJ whole genome shotgun (WGS) entry which is preliminary data.</text>
</comment>
<dbReference type="SUPFAM" id="SSF75304">
    <property type="entry name" value="Amidase signature (AS) enzymes"/>
    <property type="match status" value="1"/>
</dbReference>
<keyword evidence="3" id="KW-0378">Hydrolase</keyword>
<dbReference type="PANTHER" id="PTHR43372:SF4">
    <property type="entry name" value="FATTY-ACID AMIDE HYDROLASE 2"/>
    <property type="match status" value="1"/>
</dbReference>